<dbReference type="InterPro" id="IPR006342">
    <property type="entry name" value="FkbM_mtfrase"/>
</dbReference>
<proteinExistence type="predicted"/>
<comment type="caution">
    <text evidence="2">The sequence shown here is derived from an EMBL/GenBank/DDBJ whole genome shotgun (WGS) entry which is preliminary data.</text>
</comment>
<evidence type="ECO:0000313" key="3">
    <source>
        <dbReference type="Proteomes" id="UP000664399"/>
    </source>
</evidence>
<dbReference type="InterPro" id="IPR052514">
    <property type="entry name" value="SAM-dependent_MTase"/>
</dbReference>
<feature type="domain" description="Methyltransferase FkbM" evidence="1">
    <location>
        <begin position="97"/>
        <end position="230"/>
    </location>
</feature>
<keyword evidence="2" id="KW-0489">Methyltransferase</keyword>
<sequence>MGNDTHTCKNKIILPLLSFLLRKLPIKNGKGRIIDKTFLGSLRFDQETLQTSTIYGANITVFPNDLVGRHIFFTGTFDQSVFECLSAFAGDNPVLWDIGANIGYMSVEFLHRFPAARVVAFEPLPDIFNLLRNNIVTPYPERATAVNAAVSNCQGSAHIQRVEHNSGGSHISDKGDNEIALVTGNMMLSKAPAPTVIKIDVEGHEAQALAGLSDVLANNSLRAVVFEHHTKDLVSQDVSAPLVQAGFKIFRIWKNISCWGLHDANSTYNKNNFYPTADYAAIRGAIPQNVKILS</sequence>
<dbReference type="Pfam" id="PF05050">
    <property type="entry name" value="Methyltransf_21"/>
    <property type="match status" value="1"/>
</dbReference>
<dbReference type="PANTHER" id="PTHR34203:SF15">
    <property type="entry name" value="SLL1173 PROTEIN"/>
    <property type="match status" value="1"/>
</dbReference>
<keyword evidence="3" id="KW-1185">Reference proteome</keyword>
<name>A0ABS3LKE6_9PROT</name>
<dbReference type="InterPro" id="IPR029063">
    <property type="entry name" value="SAM-dependent_MTases_sf"/>
</dbReference>
<dbReference type="GO" id="GO:0032259">
    <property type="term" value="P:methylation"/>
    <property type="evidence" value="ECO:0007669"/>
    <property type="project" value="UniProtKB-KW"/>
</dbReference>
<dbReference type="EMBL" id="JAFVMG010000004">
    <property type="protein sequence ID" value="MBO1328089.1"/>
    <property type="molecule type" value="Genomic_DNA"/>
</dbReference>
<accession>A0ABS3LKE6</accession>
<protein>
    <submittedName>
        <fullName evidence="2">FkbM family methyltransferase</fullName>
    </submittedName>
</protein>
<organism evidence="2 3">
    <name type="scientific">Acetobacter suratthaniensis</name>
    <dbReference type="NCBI Taxonomy" id="1502841"/>
    <lineage>
        <taxon>Bacteria</taxon>
        <taxon>Pseudomonadati</taxon>
        <taxon>Pseudomonadota</taxon>
        <taxon>Alphaproteobacteria</taxon>
        <taxon>Acetobacterales</taxon>
        <taxon>Acetobacteraceae</taxon>
        <taxon>Acetobacter</taxon>
    </lineage>
</organism>
<reference evidence="2 3" key="1">
    <citation type="submission" date="2021-03" db="EMBL/GenBank/DDBJ databases">
        <title>The complete genome sequence of Acetobacter suratthaniensis TBRC 1719.</title>
        <authorList>
            <person name="Charoenyingcharoen P."/>
            <person name="Yukphan P."/>
        </authorList>
    </citation>
    <scope>NUCLEOTIDE SEQUENCE [LARGE SCALE GENOMIC DNA]</scope>
    <source>
        <strain evidence="2 3">TBRC 1719</strain>
    </source>
</reference>
<keyword evidence="2" id="KW-0808">Transferase</keyword>
<dbReference type="SUPFAM" id="SSF53335">
    <property type="entry name" value="S-adenosyl-L-methionine-dependent methyltransferases"/>
    <property type="match status" value="1"/>
</dbReference>
<dbReference type="Proteomes" id="UP000664399">
    <property type="component" value="Unassembled WGS sequence"/>
</dbReference>
<dbReference type="RefSeq" id="WP_207853912.1">
    <property type="nucleotide sequence ID" value="NZ_JAFVMG010000004.1"/>
</dbReference>
<evidence type="ECO:0000259" key="1">
    <source>
        <dbReference type="Pfam" id="PF05050"/>
    </source>
</evidence>
<dbReference type="NCBIfam" id="TIGR01444">
    <property type="entry name" value="fkbM_fam"/>
    <property type="match status" value="1"/>
</dbReference>
<dbReference type="GO" id="GO:0008168">
    <property type="term" value="F:methyltransferase activity"/>
    <property type="evidence" value="ECO:0007669"/>
    <property type="project" value="UniProtKB-KW"/>
</dbReference>
<evidence type="ECO:0000313" key="2">
    <source>
        <dbReference type="EMBL" id="MBO1328089.1"/>
    </source>
</evidence>
<dbReference type="PANTHER" id="PTHR34203">
    <property type="entry name" value="METHYLTRANSFERASE, FKBM FAMILY PROTEIN"/>
    <property type="match status" value="1"/>
</dbReference>
<dbReference type="Gene3D" id="3.40.50.150">
    <property type="entry name" value="Vaccinia Virus protein VP39"/>
    <property type="match status" value="1"/>
</dbReference>
<gene>
    <name evidence="2" type="ORF">J2D75_06315</name>
</gene>